<evidence type="ECO:0000313" key="3">
    <source>
        <dbReference type="Proteomes" id="UP001431209"/>
    </source>
</evidence>
<protein>
    <submittedName>
        <fullName evidence="2">Jacalin-related lectin</fullName>
    </submittedName>
</protein>
<proteinExistence type="predicted"/>
<comment type="caution">
    <text evidence="2">The sequence shown here is derived from an EMBL/GenBank/DDBJ whole genome shotgun (WGS) entry which is preliminary data.</text>
</comment>
<evidence type="ECO:0000313" key="2">
    <source>
        <dbReference type="EMBL" id="KAL0487965.1"/>
    </source>
</evidence>
<accession>A0AAW2ZGM9</accession>
<dbReference type="AlphaFoldDB" id="A0AAW2ZGM9"/>
<feature type="domain" description="Jacalin-type lectin" evidence="1">
    <location>
        <begin position="477"/>
        <end position="579"/>
    </location>
</feature>
<gene>
    <name evidence="2" type="ORF">AKO1_015304</name>
</gene>
<keyword evidence="3" id="KW-1185">Reference proteome</keyword>
<dbReference type="InterPro" id="IPR001229">
    <property type="entry name" value="Jacalin-like_lectin_dom"/>
</dbReference>
<dbReference type="PANTHER" id="PTHR47293:SF15">
    <property type="entry name" value="JACALIN-RELATED LECTIN 19"/>
    <property type="match status" value="1"/>
</dbReference>
<dbReference type="SUPFAM" id="SSF51101">
    <property type="entry name" value="Mannose-binding lectins"/>
    <property type="match status" value="2"/>
</dbReference>
<reference evidence="2 3" key="1">
    <citation type="submission" date="2024-03" db="EMBL/GenBank/DDBJ databases">
        <title>The Acrasis kona genome and developmental transcriptomes reveal deep origins of eukaryotic multicellular pathways.</title>
        <authorList>
            <person name="Sheikh S."/>
            <person name="Fu C.-J."/>
            <person name="Brown M.W."/>
            <person name="Baldauf S.L."/>
        </authorList>
    </citation>
    <scope>NUCLEOTIDE SEQUENCE [LARGE SCALE GENOMIC DNA]</scope>
    <source>
        <strain evidence="2 3">ATCC MYA-3509</strain>
    </source>
</reference>
<organism evidence="2 3">
    <name type="scientific">Acrasis kona</name>
    <dbReference type="NCBI Taxonomy" id="1008807"/>
    <lineage>
        <taxon>Eukaryota</taxon>
        <taxon>Discoba</taxon>
        <taxon>Heterolobosea</taxon>
        <taxon>Tetramitia</taxon>
        <taxon>Eutetramitia</taxon>
        <taxon>Acrasidae</taxon>
        <taxon>Acrasis</taxon>
    </lineage>
</organism>
<dbReference type="PANTHER" id="PTHR47293">
    <property type="entry name" value="JACALIN-RELATED LECTIN 3"/>
    <property type="match status" value="1"/>
</dbReference>
<dbReference type="Proteomes" id="UP001431209">
    <property type="component" value="Unassembled WGS sequence"/>
</dbReference>
<name>A0AAW2ZGM9_9EUKA</name>
<sequence length="586" mass="65015">MTQAHLFKWDGGIKGWNHASQLLLLQDNSFTSINNWSTVDDEITGDLHDPNTVQQGVHRANGRWEVQEQVNNGTVIRLIPDKDWQMVTLLVHGGLSDPQQVELLTGETREHQESFIKNKLLLERVVTAFNEPQFDTRNIKKGISICKIKVHLDEDDKFIESIAIDFADGDHVIVGNLNNLKEPHVVTIHPQEQLNSISLGHTGNSLFHIILNTNTRSVKLGQRSGESEKTINVEQSHSLSGISGGFTRGHIKNVEFYTSEINGTTSPSLSKDLENVSFRVEPPNLDDKVLEFVGSGGRIMSAIGVKYNSNSRMPIVGGDKSRAVLSNRLLPGESVVSVYIRSDNVNVIFVGIATNLNNLYVLGTNEPNAWRNVDVFTVVKINEGEVMVGFEGSHDQDCLLTSVNVLARVGDKVVTCSDEVCSNGIDLSCYKTIQGKNRGVHKSVLTEGVAGIAPGEDYRVGPKTDGSRIVQFGMVHHKFAHTSLSLIYSDSEEQIIIGNHDLKRQAVMRLEEDEHLVEARGIWNDEKIIYLILTTDKANTLETGIDYGDDDFEFEAEKGHEIIGFCGRASTKEIRTFGIITRKINN</sequence>
<dbReference type="Gene3D" id="2.100.10.30">
    <property type="entry name" value="Jacalin-like lectin domain"/>
    <property type="match status" value="2"/>
</dbReference>
<dbReference type="InterPro" id="IPR036404">
    <property type="entry name" value="Jacalin-like_lectin_dom_sf"/>
</dbReference>
<evidence type="ECO:0000259" key="1">
    <source>
        <dbReference type="Pfam" id="PF01419"/>
    </source>
</evidence>
<dbReference type="Pfam" id="PF01419">
    <property type="entry name" value="Jacalin"/>
    <property type="match status" value="2"/>
</dbReference>
<feature type="domain" description="Jacalin-type lectin" evidence="1">
    <location>
        <begin position="142"/>
        <end position="255"/>
    </location>
</feature>
<dbReference type="EMBL" id="JAOPGA020001389">
    <property type="protein sequence ID" value="KAL0487965.1"/>
    <property type="molecule type" value="Genomic_DNA"/>
</dbReference>